<gene>
    <name evidence="1" type="ORF">EI42_01166</name>
</gene>
<comment type="caution">
    <text evidence="1">The sequence shown here is derived from an EMBL/GenBank/DDBJ whole genome shotgun (WGS) entry which is preliminary data.</text>
</comment>
<accession>A0A326UCJ7</accession>
<evidence type="ECO:0000313" key="1">
    <source>
        <dbReference type="EMBL" id="PZW34329.1"/>
    </source>
</evidence>
<protein>
    <submittedName>
        <fullName evidence="1">Uncharacterized protein</fullName>
    </submittedName>
</protein>
<evidence type="ECO:0000313" key="2">
    <source>
        <dbReference type="Proteomes" id="UP000248806"/>
    </source>
</evidence>
<dbReference type="RefSeq" id="WP_170142391.1">
    <property type="nucleotide sequence ID" value="NZ_BIFX01000001.1"/>
</dbReference>
<reference evidence="1 2" key="1">
    <citation type="submission" date="2018-06" db="EMBL/GenBank/DDBJ databases">
        <title>Genomic Encyclopedia of Archaeal and Bacterial Type Strains, Phase II (KMG-II): from individual species to whole genera.</title>
        <authorList>
            <person name="Goeker M."/>
        </authorList>
    </citation>
    <scope>NUCLEOTIDE SEQUENCE [LARGE SCALE GENOMIC DNA]</scope>
    <source>
        <strain evidence="1 2">ATCC BAA-1881</strain>
    </source>
</reference>
<name>A0A326UCJ7_THEHA</name>
<sequence>MAFVQPPCVAGVSDLRVGFLLKRTLAAFSDLPLTTWYDGEYITTIQSM</sequence>
<organism evidence="1 2">
    <name type="scientific">Thermosporothrix hazakensis</name>
    <dbReference type="NCBI Taxonomy" id="644383"/>
    <lineage>
        <taxon>Bacteria</taxon>
        <taxon>Bacillati</taxon>
        <taxon>Chloroflexota</taxon>
        <taxon>Ktedonobacteria</taxon>
        <taxon>Ktedonobacterales</taxon>
        <taxon>Thermosporotrichaceae</taxon>
        <taxon>Thermosporothrix</taxon>
    </lineage>
</organism>
<dbReference type="Proteomes" id="UP000248806">
    <property type="component" value="Unassembled WGS sequence"/>
</dbReference>
<dbReference type="EMBL" id="QKUF01000002">
    <property type="protein sequence ID" value="PZW34329.1"/>
    <property type="molecule type" value="Genomic_DNA"/>
</dbReference>
<proteinExistence type="predicted"/>
<keyword evidence="2" id="KW-1185">Reference proteome</keyword>
<dbReference type="AlphaFoldDB" id="A0A326UCJ7"/>